<dbReference type="GO" id="GO:0051787">
    <property type="term" value="F:misfolded protein binding"/>
    <property type="evidence" value="ECO:0007669"/>
    <property type="project" value="TreeGrafter"/>
</dbReference>
<dbReference type="InParanoid" id="A0A482X0Z7"/>
<reference evidence="9 10" key="1">
    <citation type="journal article" date="2017" name="Gigascience">
        <title>Genome sequence of the small brown planthopper, Laodelphax striatellus.</title>
        <authorList>
            <person name="Zhu J."/>
            <person name="Jiang F."/>
            <person name="Wang X."/>
            <person name="Yang P."/>
            <person name="Bao Y."/>
            <person name="Zhao W."/>
            <person name="Wang W."/>
            <person name="Lu H."/>
            <person name="Wang Q."/>
            <person name="Cui N."/>
            <person name="Li J."/>
            <person name="Chen X."/>
            <person name="Luo L."/>
            <person name="Yu J."/>
            <person name="Kang L."/>
            <person name="Cui F."/>
        </authorList>
    </citation>
    <scope>NUCLEOTIDE SEQUENCE [LARGE SCALE GENOMIC DNA]</scope>
    <source>
        <strain evidence="9">Lst14</strain>
    </source>
</reference>
<dbReference type="PROSITE" id="PS00194">
    <property type="entry name" value="THIOREDOXIN_1"/>
    <property type="match status" value="1"/>
</dbReference>
<dbReference type="GO" id="GO:0005789">
    <property type="term" value="C:endoplasmic reticulum membrane"/>
    <property type="evidence" value="ECO:0007669"/>
    <property type="project" value="UniProtKB-SubCell"/>
</dbReference>
<dbReference type="InterPro" id="IPR017937">
    <property type="entry name" value="Thioredoxin_CS"/>
</dbReference>
<evidence type="ECO:0000313" key="10">
    <source>
        <dbReference type="Proteomes" id="UP000291343"/>
    </source>
</evidence>
<protein>
    <recommendedName>
        <fullName evidence="2">DnaJ homolog subfamily C member 10</fullName>
    </recommendedName>
    <alternativeName>
        <fullName evidence="3">DnaJ homolog subfamily C member 16</fullName>
    </alternativeName>
    <alternativeName>
        <fullName evidence="6">Endoplasmic reticulum DNA J domain-containing protein 8</fullName>
    </alternativeName>
</protein>
<feature type="domain" description="Thioredoxin" evidence="8">
    <location>
        <begin position="121"/>
        <end position="258"/>
    </location>
</feature>
<evidence type="ECO:0000256" key="3">
    <source>
        <dbReference type="ARBA" id="ARBA00020921"/>
    </source>
</evidence>
<evidence type="ECO:0000256" key="2">
    <source>
        <dbReference type="ARBA" id="ARBA00020920"/>
    </source>
</evidence>
<proteinExistence type="predicted"/>
<dbReference type="SMR" id="A0A482X0Z7"/>
<dbReference type="GO" id="GO:0006914">
    <property type="term" value="P:autophagy"/>
    <property type="evidence" value="ECO:0007669"/>
    <property type="project" value="UniProtKB-KW"/>
</dbReference>
<feature type="domain" description="J" evidence="7">
    <location>
        <begin position="59"/>
        <end position="124"/>
    </location>
</feature>
<accession>A0A482X0Z7</accession>
<dbReference type="EMBL" id="QKKF02019844">
    <property type="protein sequence ID" value="RZF39393.1"/>
    <property type="molecule type" value="Genomic_DNA"/>
</dbReference>
<dbReference type="Gene3D" id="3.40.30.10">
    <property type="entry name" value="Glutaredoxin"/>
    <property type="match status" value="5"/>
</dbReference>
<dbReference type="SUPFAM" id="SSF46565">
    <property type="entry name" value="Chaperone J-domain"/>
    <property type="match status" value="1"/>
</dbReference>
<feature type="domain" description="Thioredoxin" evidence="8">
    <location>
        <begin position="470"/>
        <end position="586"/>
    </location>
</feature>
<dbReference type="PROSITE" id="PS51352">
    <property type="entry name" value="THIOREDOXIN_2"/>
    <property type="match status" value="3"/>
</dbReference>
<dbReference type="SMART" id="SM00271">
    <property type="entry name" value="DnaJ"/>
    <property type="match status" value="1"/>
</dbReference>
<dbReference type="Proteomes" id="UP000291343">
    <property type="component" value="Unassembled WGS sequence"/>
</dbReference>
<dbReference type="InterPro" id="IPR001623">
    <property type="entry name" value="DnaJ_domain"/>
</dbReference>
<dbReference type="PANTHER" id="PTHR44340">
    <property type="entry name" value="DNAJ HOMOLOG SUBFAMILY C MEMBER 10"/>
    <property type="match status" value="1"/>
</dbReference>
<dbReference type="STRING" id="195883.A0A482X0Z7"/>
<dbReference type="SUPFAM" id="SSF52833">
    <property type="entry name" value="Thioredoxin-like"/>
    <property type="match status" value="5"/>
</dbReference>
<dbReference type="Gene3D" id="1.10.287.110">
    <property type="entry name" value="DnaJ domain"/>
    <property type="match status" value="1"/>
</dbReference>
<comment type="subcellular location">
    <subcellularLocation>
        <location evidence="1">Endoplasmic reticulum membrane</location>
        <topology evidence="1">Single-pass type IV membrane protein</topology>
    </subcellularLocation>
</comment>
<evidence type="ECO:0000256" key="1">
    <source>
        <dbReference type="ARBA" id="ARBA00004163"/>
    </source>
</evidence>
<dbReference type="GO" id="GO:0005788">
    <property type="term" value="C:endoplasmic reticulum lumen"/>
    <property type="evidence" value="ECO:0007669"/>
    <property type="project" value="TreeGrafter"/>
</dbReference>
<dbReference type="InterPro" id="IPR036869">
    <property type="entry name" value="J_dom_sf"/>
</dbReference>
<sequence>MKMCAGVREPAQVDDGAGVLLRDGRVFIAVSKNRLFKARDLRLLFILLCVSYSIQKVDDYYELLGVTRDADNKEIRKAFKRLAVTLHPDKKKDDPNAHDAFVKLTRAYEVLKDPSQRKNYDLYGDEKTDYNRQNSQYHSYTYYRDHFGIYDDDPEIITLNKADFDANVIGSDLQWFVNFYSPLCSHCHELAPAWRALAKELKGVVMFAAVNCEDDWNLCREQNIRSYPSLMFYPKGEKYQGPRTEEKLFRYILNQVKVDVTSVRGGGDWDLIMNDQKQSSWILLLCNSDDLPECPMGDDRTKIAGVLAGLVGIAVVDCKKLAQCASLTDNTKSSIVFWQRVSASWSARSIRSSPSNAQDVLKEVLDFLPDLVQLDNEAFKTMIKDLEQGASQSWLVYFHIGAVTDFDMEVKKLSAMLSSMRVGRVNCGRSADLCAGMHISHYPCFVVFKKGGGHEFYHGTVTTHSIANFAKESSTATNLRTISQTDFPSLIKGQDGKGTAWFIDFYAPWCPPCMRLLPEFRKASRLFDDIVRFGTVDCTIHSELCRQHNINSYPTTVLFNSTRPVQMFRGRHAASSISEFLTEIVNPKLQDLDTEGFKKFITEKSDNKMWFVSFVTDTCQNCQQLHYEMKKLAQLVTDFTFLSIGEVNCDTEVSVCNDNDIKFFPTLRLYPSGSKGIDGLVEYNGGYRRDHASLRKWLFHFLPDYVEELTPELFDDNVMRKDDFWLVDFYSPSCGHCHVFAPDFTTIAYKMKDRVKCGKLDCQKYRNFCYRIGIQAYPTVIWYESSNRRSKGVEIASQSMKTIIELVESYLAKPGEAGLRHDEL</sequence>
<evidence type="ECO:0000313" key="9">
    <source>
        <dbReference type="EMBL" id="RZF39393.1"/>
    </source>
</evidence>
<dbReference type="GO" id="GO:0015035">
    <property type="term" value="F:protein-disulfide reductase activity"/>
    <property type="evidence" value="ECO:0007669"/>
    <property type="project" value="TreeGrafter"/>
</dbReference>
<dbReference type="CDD" id="cd06257">
    <property type="entry name" value="DnaJ"/>
    <property type="match status" value="1"/>
</dbReference>
<dbReference type="InterPro" id="IPR036249">
    <property type="entry name" value="Thioredoxin-like_sf"/>
</dbReference>
<dbReference type="GO" id="GO:0016671">
    <property type="term" value="F:oxidoreductase activity, acting on a sulfur group of donors, disulfide as acceptor"/>
    <property type="evidence" value="ECO:0007669"/>
    <property type="project" value="TreeGrafter"/>
</dbReference>
<feature type="domain" description="Thioredoxin" evidence="8">
    <location>
        <begin position="700"/>
        <end position="812"/>
    </location>
</feature>
<dbReference type="PROSITE" id="PS00636">
    <property type="entry name" value="DNAJ_1"/>
    <property type="match status" value="1"/>
</dbReference>
<evidence type="ECO:0000256" key="5">
    <source>
        <dbReference type="ARBA" id="ARBA00035002"/>
    </source>
</evidence>
<dbReference type="InterPro" id="IPR052460">
    <property type="entry name" value="ER_disulfide_reductase"/>
</dbReference>
<evidence type="ECO:0000259" key="8">
    <source>
        <dbReference type="PROSITE" id="PS51352"/>
    </source>
</evidence>
<keyword evidence="10" id="KW-1185">Reference proteome</keyword>
<evidence type="ECO:0000256" key="6">
    <source>
        <dbReference type="ARBA" id="ARBA00035043"/>
    </source>
</evidence>
<dbReference type="OrthoDB" id="5810603at2759"/>
<dbReference type="InterPro" id="IPR013766">
    <property type="entry name" value="Thioredoxin_domain"/>
</dbReference>
<dbReference type="PRINTS" id="PR00625">
    <property type="entry name" value="JDOMAIN"/>
</dbReference>
<evidence type="ECO:0000256" key="4">
    <source>
        <dbReference type="ARBA" id="ARBA00023006"/>
    </source>
</evidence>
<comment type="caution">
    <text evidence="9">The sequence shown here is derived from an EMBL/GenBank/DDBJ whole genome shotgun (WGS) entry which is preliminary data.</text>
</comment>
<gene>
    <name evidence="9" type="ORF">LSTR_LSTR000914</name>
</gene>
<organism evidence="9 10">
    <name type="scientific">Laodelphax striatellus</name>
    <name type="common">Small brown planthopper</name>
    <name type="synonym">Delphax striatella</name>
    <dbReference type="NCBI Taxonomy" id="195883"/>
    <lineage>
        <taxon>Eukaryota</taxon>
        <taxon>Metazoa</taxon>
        <taxon>Ecdysozoa</taxon>
        <taxon>Arthropoda</taxon>
        <taxon>Hexapoda</taxon>
        <taxon>Insecta</taxon>
        <taxon>Pterygota</taxon>
        <taxon>Neoptera</taxon>
        <taxon>Paraneoptera</taxon>
        <taxon>Hemiptera</taxon>
        <taxon>Auchenorrhyncha</taxon>
        <taxon>Fulgoroidea</taxon>
        <taxon>Delphacidae</taxon>
        <taxon>Criomorphinae</taxon>
        <taxon>Laodelphax</taxon>
    </lineage>
</organism>
<dbReference type="CDD" id="cd02961">
    <property type="entry name" value="PDI_a_family"/>
    <property type="match status" value="1"/>
</dbReference>
<dbReference type="PROSITE" id="PS50076">
    <property type="entry name" value="DNAJ_2"/>
    <property type="match status" value="1"/>
</dbReference>
<keyword evidence="4" id="KW-0072">Autophagy</keyword>
<dbReference type="Pfam" id="PF00226">
    <property type="entry name" value="DnaJ"/>
    <property type="match status" value="1"/>
</dbReference>
<dbReference type="AlphaFoldDB" id="A0A482X0Z7"/>
<dbReference type="Pfam" id="PF00085">
    <property type="entry name" value="Thioredoxin"/>
    <property type="match status" value="4"/>
</dbReference>
<name>A0A482X0Z7_LAOST</name>
<evidence type="ECO:0000259" key="7">
    <source>
        <dbReference type="PROSITE" id="PS50076"/>
    </source>
</evidence>
<comment type="function">
    <text evidence="5">Plays an important role in regulating the size of autophagosomes during the formation process.</text>
</comment>
<dbReference type="InterPro" id="IPR018253">
    <property type="entry name" value="DnaJ_domain_CS"/>
</dbReference>
<dbReference type="GO" id="GO:0036498">
    <property type="term" value="P:IRE1-mediated unfolded protein response"/>
    <property type="evidence" value="ECO:0007669"/>
    <property type="project" value="TreeGrafter"/>
</dbReference>
<dbReference type="FunFam" id="1.10.287.110:FF:000029">
    <property type="entry name" value="DnaJ homolog subfamily C member 10"/>
    <property type="match status" value="1"/>
</dbReference>
<dbReference type="PANTHER" id="PTHR44340:SF1">
    <property type="entry name" value="DNAJ HOMOLOG SUBFAMILY C MEMBER 10"/>
    <property type="match status" value="1"/>
</dbReference>